<sequence>MSQWDRLLRTAVHESLDGSTCCQRLWPVKKRVFLSQYFGLWDTLLFRILQNWQDIAPQRRFRVIILQKQQDNHTTFTNSLNRRENHTEIAG</sequence>
<protein>
    <submittedName>
        <fullName evidence="1">Uncharacterized protein</fullName>
    </submittedName>
</protein>
<evidence type="ECO:0000313" key="1">
    <source>
        <dbReference type="EMBL" id="MFC5447872.1"/>
    </source>
</evidence>
<dbReference type="RefSeq" id="WP_270885893.1">
    <property type="nucleotide sequence ID" value="NZ_JAQFVF010000092.1"/>
</dbReference>
<dbReference type="Proteomes" id="UP001596044">
    <property type="component" value="Unassembled WGS sequence"/>
</dbReference>
<proteinExistence type="predicted"/>
<keyword evidence="2" id="KW-1185">Reference proteome</keyword>
<dbReference type="EMBL" id="JBHSMJ010000009">
    <property type="protein sequence ID" value="MFC5447872.1"/>
    <property type="molecule type" value="Genomic_DNA"/>
</dbReference>
<organism evidence="1 2">
    <name type="scientific">Paenibacillus aestuarii</name>
    <dbReference type="NCBI Taxonomy" id="516965"/>
    <lineage>
        <taxon>Bacteria</taxon>
        <taxon>Bacillati</taxon>
        <taxon>Bacillota</taxon>
        <taxon>Bacilli</taxon>
        <taxon>Bacillales</taxon>
        <taxon>Paenibacillaceae</taxon>
        <taxon>Paenibacillus</taxon>
    </lineage>
</organism>
<gene>
    <name evidence="1" type="ORF">ACFPOG_06355</name>
</gene>
<comment type="caution">
    <text evidence="1">The sequence shown here is derived from an EMBL/GenBank/DDBJ whole genome shotgun (WGS) entry which is preliminary data.</text>
</comment>
<reference evidence="2" key="1">
    <citation type="journal article" date="2019" name="Int. J. Syst. Evol. Microbiol.">
        <title>The Global Catalogue of Microorganisms (GCM) 10K type strain sequencing project: providing services to taxonomists for standard genome sequencing and annotation.</title>
        <authorList>
            <consortium name="The Broad Institute Genomics Platform"/>
            <consortium name="The Broad Institute Genome Sequencing Center for Infectious Disease"/>
            <person name="Wu L."/>
            <person name="Ma J."/>
        </authorList>
    </citation>
    <scope>NUCLEOTIDE SEQUENCE [LARGE SCALE GENOMIC DNA]</scope>
    <source>
        <strain evidence="2">KACC 11904</strain>
    </source>
</reference>
<name>A0ABW0K5D5_9BACL</name>
<accession>A0ABW0K5D5</accession>
<evidence type="ECO:0000313" key="2">
    <source>
        <dbReference type="Proteomes" id="UP001596044"/>
    </source>
</evidence>